<feature type="domain" description="DUF6593" evidence="1">
    <location>
        <begin position="29"/>
        <end position="163"/>
    </location>
</feature>
<organism evidence="2 3">
    <name type="scientific">Armillaria solidipes</name>
    <dbReference type="NCBI Taxonomy" id="1076256"/>
    <lineage>
        <taxon>Eukaryota</taxon>
        <taxon>Fungi</taxon>
        <taxon>Dikarya</taxon>
        <taxon>Basidiomycota</taxon>
        <taxon>Agaricomycotina</taxon>
        <taxon>Agaricomycetes</taxon>
        <taxon>Agaricomycetidae</taxon>
        <taxon>Agaricales</taxon>
        <taxon>Marasmiineae</taxon>
        <taxon>Physalacriaceae</taxon>
        <taxon>Armillaria</taxon>
    </lineage>
</organism>
<evidence type="ECO:0000259" key="1">
    <source>
        <dbReference type="Pfam" id="PF20236"/>
    </source>
</evidence>
<dbReference type="AlphaFoldDB" id="A0A2H3C7K2"/>
<evidence type="ECO:0000313" key="2">
    <source>
        <dbReference type="EMBL" id="PBK72103.1"/>
    </source>
</evidence>
<dbReference type="Pfam" id="PF20236">
    <property type="entry name" value="DUF6593"/>
    <property type="match status" value="1"/>
</dbReference>
<name>A0A2H3C7K2_9AGAR</name>
<dbReference type="InterPro" id="IPR046528">
    <property type="entry name" value="DUF6593"/>
</dbReference>
<dbReference type="STRING" id="1076256.A0A2H3C7K2"/>
<reference evidence="3" key="1">
    <citation type="journal article" date="2017" name="Nat. Ecol. Evol.">
        <title>Genome expansion and lineage-specific genetic innovations in the forest pathogenic fungi Armillaria.</title>
        <authorList>
            <person name="Sipos G."/>
            <person name="Prasanna A.N."/>
            <person name="Walter M.C."/>
            <person name="O'Connor E."/>
            <person name="Balint B."/>
            <person name="Krizsan K."/>
            <person name="Kiss B."/>
            <person name="Hess J."/>
            <person name="Varga T."/>
            <person name="Slot J."/>
            <person name="Riley R."/>
            <person name="Boka B."/>
            <person name="Rigling D."/>
            <person name="Barry K."/>
            <person name="Lee J."/>
            <person name="Mihaltcheva S."/>
            <person name="LaButti K."/>
            <person name="Lipzen A."/>
            <person name="Waldron R."/>
            <person name="Moloney N.M."/>
            <person name="Sperisen C."/>
            <person name="Kredics L."/>
            <person name="Vagvoelgyi C."/>
            <person name="Patrignani A."/>
            <person name="Fitzpatrick D."/>
            <person name="Nagy I."/>
            <person name="Doyle S."/>
            <person name="Anderson J.B."/>
            <person name="Grigoriev I.V."/>
            <person name="Gueldener U."/>
            <person name="Muensterkoetter M."/>
            <person name="Nagy L.G."/>
        </authorList>
    </citation>
    <scope>NUCLEOTIDE SEQUENCE [LARGE SCALE GENOMIC DNA]</scope>
    <source>
        <strain evidence="3">28-4</strain>
    </source>
</reference>
<evidence type="ECO:0000313" key="3">
    <source>
        <dbReference type="Proteomes" id="UP000218334"/>
    </source>
</evidence>
<protein>
    <recommendedName>
        <fullName evidence="1">DUF6593 domain-containing protein</fullName>
    </recommendedName>
</protein>
<gene>
    <name evidence="2" type="ORF">ARMSODRAFT_953786</name>
</gene>
<sequence length="193" mass="22134">MQRGPLPYILEDRTGTNTGSDFDDIYDRLFFRVARSPAQTATMIYNMHRRASRHRDSLPFTQDPIVVLDFLHDESLGTVSFIRPTGRLSQAMSKYLRKTSLFGSSLSRKFAGSDGREYRWSYRSVDGQEWTCTTGTENYLVAHYDLKKPDVRVYGVSGHTLTIYEAFIHMAVGEKLYSVLVLLPLPTHLFHQS</sequence>
<dbReference type="EMBL" id="KZ293422">
    <property type="protein sequence ID" value="PBK72103.1"/>
    <property type="molecule type" value="Genomic_DNA"/>
</dbReference>
<dbReference type="Proteomes" id="UP000218334">
    <property type="component" value="Unassembled WGS sequence"/>
</dbReference>
<accession>A0A2H3C7K2</accession>
<proteinExistence type="predicted"/>
<keyword evidence="3" id="KW-1185">Reference proteome</keyword>